<dbReference type="Gene3D" id="2.30.30.130">
    <property type="entry name" value="Transposase, Mu, C-terminal"/>
    <property type="match status" value="1"/>
</dbReference>
<dbReference type="Gene3D" id="3.40.50.300">
    <property type="entry name" value="P-loop containing nucleotide triphosphate hydrolases"/>
    <property type="match status" value="1"/>
</dbReference>
<dbReference type="InterPro" id="IPR041620">
    <property type="entry name" value="CdiA_C_tRNase"/>
</dbReference>
<organism evidence="2 3">
    <name type="scientific">Paralysiella testudinis</name>
    <dbReference type="NCBI Taxonomy" id="2809020"/>
    <lineage>
        <taxon>Bacteria</taxon>
        <taxon>Pseudomonadati</taxon>
        <taxon>Pseudomonadota</taxon>
        <taxon>Betaproteobacteria</taxon>
        <taxon>Neisseriales</taxon>
        <taxon>Neisseriaceae</taxon>
        <taxon>Paralysiella</taxon>
    </lineage>
</organism>
<dbReference type="Pfam" id="PF09299">
    <property type="entry name" value="Mu-transpos_C"/>
    <property type="match status" value="1"/>
</dbReference>
<dbReference type="AlphaFoldDB" id="A0A892ZJV8"/>
<dbReference type="GO" id="GO:0003677">
    <property type="term" value="F:DNA binding"/>
    <property type="evidence" value="ECO:0007669"/>
    <property type="project" value="InterPro"/>
</dbReference>
<dbReference type="InterPro" id="IPR027417">
    <property type="entry name" value="P-loop_NTPase"/>
</dbReference>
<dbReference type="InterPro" id="IPR003314">
    <property type="entry name" value="Mu-type_HTH"/>
</dbReference>
<dbReference type="InterPro" id="IPR015378">
    <property type="entry name" value="Transposase-like_Mu_C"/>
</dbReference>
<dbReference type="SUPFAM" id="SSF50610">
    <property type="entry name" value="mu transposase, C-terminal domain"/>
    <property type="match status" value="1"/>
</dbReference>
<keyword evidence="3" id="KW-1185">Reference proteome</keyword>
<dbReference type="KEGG" id="ptes:JQU52_14435"/>
<feature type="domain" description="HTH Mu-type" evidence="1">
    <location>
        <begin position="3"/>
        <end position="77"/>
    </location>
</feature>
<dbReference type="EMBL" id="CP069798">
    <property type="protein sequence ID" value="QRQ81834.1"/>
    <property type="molecule type" value="Genomic_DNA"/>
</dbReference>
<evidence type="ECO:0000313" key="2">
    <source>
        <dbReference type="EMBL" id="QRQ81834.1"/>
    </source>
</evidence>
<proteinExistence type="predicted"/>
<accession>A0A892ZJV8</accession>
<evidence type="ECO:0000313" key="3">
    <source>
        <dbReference type="Proteomes" id="UP000653156"/>
    </source>
</evidence>
<reference evidence="2" key="1">
    <citation type="submission" date="2021-02" db="EMBL/GenBank/DDBJ databases">
        <title>Neisseriaceae sp. 26B isolated from the cloaca of a Common Toad-headed Turtle (Mesoclemmys nasuta).</title>
        <authorList>
            <person name="Spergser J."/>
            <person name="Busse H.-J."/>
        </authorList>
    </citation>
    <scope>NUCLEOTIDE SEQUENCE</scope>
    <source>
        <strain evidence="2">26B</strain>
    </source>
</reference>
<dbReference type="Proteomes" id="UP000653156">
    <property type="component" value="Chromosome"/>
</dbReference>
<evidence type="ECO:0000259" key="1">
    <source>
        <dbReference type="PROSITE" id="PS51702"/>
    </source>
</evidence>
<protein>
    <submittedName>
        <fullName evidence="2">Mu transposase C-terminal domain-containing protein</fullName>
    </submittedName>
</protein>
<dbReference type="Gene3D" id="1.10.10.10">
    <property type="entry name" value="Winged helix-like DNA-binding domain superfamily/Winged helix DNA-binding domain"/>
    <property type="match status" value="1"/>
</dbReference>
<dbReference type="InterPro" id="IPR036388">
    <property type="entry name" value="WH-like_DNA-bd_sf"/>
</dbReference>
<dbReference type="CDD" id="cd20726">
    <property type="entry name" value="CDI_toxin_BpE479_tRNase-like"/>
    <property type="match status" value="1"/>
</dbReference>
<dbReference type="Pfam" id="PF18664">
    <property type="entry name" value="CdiA_C_tRNase"/>
    <property type="match status" value="1"/>
</dbReference>
<dbReference type="PROSITE" id="PS51702">
    <property type="entry name" value="HTH_MU"/>
    <property type="match status" value="1"/>
</dbReference>
<dbReference type="InterPro" id="IPR009004">
    <property type="entry name" value="Transposase_Mu_C"/>
</dbReference>
<sequence length="716" mass="81592">MKTHYSVAELVALELTCLPKTKVGIGDKVKRESWPFIEVDGKGGKGGKRREHMTPNEIWALKISEGAKTVPVLPEEKHMLFMPQVLCTVERGRVRFANNHYFSKALQEYHGDLVRVAYDIHNAETVWIYDDCGRPVCTAEWNGNNTDYMPVSVREQAKEKRVDAQLKRLGKKADTVEAARPVRYIEQQDTRLNLGGMVLDMADLKTQAKASMAVLQAAETPKAAEVAVGGYEYFVSTYFPHYIRSAEKSELHRYLFKRLPEVLRAPEGCPEAIGAPRGEGKSTQVTQLFTLYCIVTGQKHYCVIVMDSIDQAYPMLEAIKAELEFNPRFKTDFPDAAGQGRVWQAGTIVTANDIKVQVAGSGKKLRGLRHGPYRPDLTVLDDIENDEQVRNPEQRDKTEAWLKKTVLPLGGVGQKYDVVYIGTILHYDSVLSRTLKNPFWRSIKFKAMLQWPDNMVLWEKWEELYRNDGESVADAFYQAHKIEMKQGAHTSWAARDVLALMKIRARDGHTTFDSEYQNDPVGALEALFGERHNADALDKMVAAREVWLENRLQMPPTLELTTLPSTAQRNEVARLMSAHGDNLLREHEAIAAAQWEQAFGVRLQPYDGVGNKYGKPDYYITDNKLPKKQWQTLDFMFTADIDDTKSIHNLNRFFAHTTDGWKDKQRRIQLHLLKSDIVPLDLRHLNTENRARLLSYVLSLTKEQQNQIKLIVSESS</sequence>
<gene>
    <name evidence="2" type="ORF">JQU52_14435</name>
</gene>
<name>A0A892ZJV8_9NEIS</name>